<keyword evidence="3" id="KW-1185">Reference proteome</keyword>
<accession>A0A931HE19</accession>
<dbReference type="InterPro" id="IPR027417">
    <property type="entry name" value="P-loop_NTPase"/>
</dbReference>
<dbReference type="RefSeq" id="WP_197163999.1">
    <property type="nucleotide sequence ID" value="NZ_JADZGI010000001.1"/>
</dbReference>
<protein>
    <submittedName>
        <fullName evidence="2">AAA family ATPase</fullName>
    </submittedName>
</protein>
<dbReference type="Pfam" id="PF13481">
    <property type="entry name" value="AAA_25"/>
    <property type="match status" value="1"/>
</dbReference>
<dbReference type="Gene3D" id="3.40.50.300">
    <property type="entry name" value="P-loop containing nucleotide triphosphate hydrolases"/>
    <property type="match status" value="1"/>
</dbReference>
<comment type="caution">
    <text evidence="2">The sequence shown here is derived from an EMBL/GenBank/DDBJ whole genome shotgun (WGS) entry which is preliminary data.</text>
</comment>
<name>A0A931HE19_9SPHN</name>
<dbReference type="AlphaFoldDB" id="A0A931HE19"/>
<evidence type="ECO:0000313" key="2">
    <source>
        <dbReference type="EMBL" id="MBH0113669.1"/>
    </source>
</evidence>
<dbReference type="SUPFAM" id="SSF52540">
    <property type="entry name" value="P-loop containing nucleoside triphosphate hydrolases"/>
    <property type="match status" value="1"/>
</dbReference>
<dbReference type="EMBL" id="JADZGI010000001">
    <property type="protein sequence ID" value="MBH0113669.1"/>
    <property type="molecule type" value="Genomic_DNA"/>
</dbReference>
<proteinExistence type="predicted"/>
<organism evidence="2 3">
    <name type="scientific">Novosphingobium aureum</name>
    <dbReference type="NCBI Taxonomy" id="2792964"/>
    <lineage>
        <taxon>Bacteria</taxon>
        <taxon>Pseudomonadati</taxon>
        <taxon>Pseudomonadota</taxon>
        <taxon>Alphaproteobacteria</taxon>
        <taxon>Sphingomonadales</taxon>
        <taxon>Sphingomonadaceae</taxon>
        <taxon>Novosphingobium</taxon>
    </lineage>
</organism>
<sequence length="490" mass="54528">MSDENWTVLARRGAYNASAAAKADFVMDWAVDGLLPATGATVLFGTGSTGKTQLLLWLAMHIAARGDQKPEKWLGADVRATGKILVLSAEDLREHLFKRIGDIAWWMSDQTGWAEEQIEDVCSRIHVMPFLSMSNQEFGDLNPSLFSRGGDRGEWGPTPSLDSIEKFLDEANREAVANGRPEDRFVGVILDSAVSMAGFEMSHSEATTNFLFHLNRMSRRQGMFWAIIGHTPKDAAKKTDDPAVERLRGSAMWSTTPRTVIELRCATQNDNVEQVLVQYPQLSVRDVLFLSTAKANSMGADLRPRALMRVKEHGAFIDISEQFPGIFERNAKSFGETDRVGPRRPIDQDQTWLAIIDLVAWITESGRPGVKFSRRKLRDAFEQHQPRHDVLKYVSPEHEGKHSRTDFTLAWYLAQLREFGAISDAKAGQFVVVNLEEARTRFRSASGGPNASWAYWEDVNEEPMAAAPADQNEAGSTAGPIGGERLLPPL</sequence>
<evidence type="ECO:0000256" key="1">
    <source>
        <dbReference type="SAM" id="MobiDB-lite"/>
    </source>
</evidence>
<evidence type="ECO:0000313" key="3">
    <source>
        <dbReference type="Proteomes" id="UP000617634"/>
    </source>
</evidence>
<dbReference type="Proteomes" id="UP000617634">
    <property type="component" value="Unassembled WGS sequence"/>
</dbReference>
<gene>
    <name evidence="2" type="ORF">I5E68_11990</name>
</gene>
<reference evidence="2" key="1">
    <citation type="submission" date="2020-11" db="EMBL/GenBank/DDBJ databases">
        <title>Novosphingobium aureum sp. nov., a marine bacterium isolated from sediment of a salt flat.</title>
        <authorList>
            <person name="Yoo Y."/>
            <person name="Kim J.-J."/>
        </authorList>
    </citation>
    <scope>NUCLEOTIDE SEQUENCE</scope>
    <source>
        <strain evidence="2">YJ-S2-02</strain>
    </source>
</reference>
<feature type="region of interest" description="Disordered" evidence="1">
    <location>
        <begin position="463"/>
        <end position="490"/>
    </location>
</feature>